<sequence length="409" mass="45325">MDKVFISGTSMISSNGVGTSSVWKSILSQKIEVVKRKYILFDGTEIEYPVYPMPPLSLEEWMTRNCFAWVKEEKLDEDMDFILLYIAANLAMKDAKIKNGENVALIIGHENVGVNNLINKVLQSHPSNDYSPIQSFNQYKKDYFKLQTFPHLFYLAKALGVDGAHFIINNACASGLHAMEIGSSLIRTGQVDKAIIVCGDYAHVTEHMWLSEKGFSSKKGVIKPFDKYRDGAVLGDGAAAVVLESSRSVLDRKATVLSEYHGSVFQHDHWKLNLPDVTSNKYSKTIQRALVNFDGDIDLLIPHGAGIPLWDKYESNEIQKAFNNLHLPTTTALKGYFGHTLGANSLLELCVGIQAMLTHTVPPVINHSHSDPNINLPLEDKIAKKQINSVLKTVSAYGGFNAATIIKSV</sequence>
<name>A0A5D4SAE2_9BACI</name>
<evidence type="ECO:0000313" key="16">
    <source>
        <dbReference type="Proteomes" id="UP000323732"/>
    </source>
</evidence>
<dbReference type="Pfam" id="PF00109">
    <property type="entry name" value="ketoacyl-synt"/>
    <property type="match status" value="1"/>
</dbReference>
<dbReference type="SUPFAM" id="SSF53901">
    <property type="entry name" value="Thiolase-like"/>
    <property type="match status" value="1"/>
</dbReference>
<keyword evidence="7" id="KW-0812">Transmembrane</keyword>
<keyword evidence="8" id="KW-1133">Transmembrane helix</keyword>
<keyword evidence="4" id="KW-1003">Cell membrane</keyword>
<feature type="domain" description="Ketosynthase family 3 (KS3)" evidence="14">
    <location>
        <begin position="1"/>
        <end position="408"/>
    </location>
</feature>
<evidence type="ECO:0000256" key="1">
    <source>
        <dbReference type="ARBA" id="ARBA00004533"/>
    </source>
</evidence>
<evidence type="ECO:0000256" key="7">
    <source>
        <dbReference type="ARBA" id="ARBA00022692"/>
    </source>
</evidence>
<comment type="function">
    <text evidence="10">Proposed to synthesize NOD factor fatty acyl chain. Involved in the synthesis of a highly unsaturated fatty acid moiety, which forms part of a lipo-oligosaccharide that is responsible for host specificity.</text>
</comment>
<evidence type="ECO:0000256" key="13">
    <source>
        <dbReference type="RuleBase" id="RU003694"/>
    </source>
</evidence>
<dbReference type="InterPro" id="IPR016039">
    <property type="entry name" value="Thiolase-like"/>
</dbReference>
<dbReference type="InterPro" id="IPR020841">
    <property type="entry name" value="PKS_Beta-ketoAc_synthase_dom"/>
</dbReference>
<reference evidence="15 16" key="1">
    <citation type="submission" date="2019-08" db="EMBL/GenBank/DDBJ databases">
        <title>Bacillus genomes from the desert of Cuatro Cienegas, Coahuila.</title>
        <authorList>
            <person name="Olmedo-Alvarez G."/>
        </authorList>
    </citation>
    <scope>NUCLEOTIDE SEQUENCE [LARGE SCALE GENOMIC DNA]</scope>
    <source>
        <strain evidence="15 16">CH37_1T</strain>
    </source>
</reference>
<evidence type="ECO:0000256" key="2">
    <source>
        <dbReference type="ARBA" id="ARBA00008467"/>
    </source>
</evidence>
<comment type="caution">
    <text evidence="15">The sequence shown here is derived from an EMBL/GenBank/DDBJ whole genome shotgun (WGS) entry which is preliminary data.</text>
</comment>
<dbReference type="RefSeq" id="WP_148950762.1">
    <property type="nucleotide sequence ID" value="NZ_VTES01000006.1"/>
</dbReference>
<dbReference type="Pfam" id="PF02801">
    <property type="entry name" value="Ketoacyl-synt_C"/>
    <property type="match status" value="1"/>
</dbReference>
<dbReference type="InterPro" id="IPR014031">
    <property type="entry name" value="Ketoacyl_synth_C"/>
</dbReference>
<evidence type="ECO:0000256" key="10">
    <source>
        <dbReference type="ARBA" id="ARBA00037576"/>
    </source>
</evidence>
<dbReference type="InterPro" id="IPR020615">
    <property type="entry name" value="Thiolase_acyl_enz_int_AS"/>
</dbReference>
<evidence type="ECO:0000256" key="11">
    <source>
        <dbReference type="ARBA" id="ARBA00039445"/>
    </source>
</evidence>
<dbReference type="GO" id="GO:0004315">
    <property type="term" value="F:3-oxoacyl-[acyl-carrier-protein] synthase activity"/>
    <property type="evidence" value="ECO:0007669"/>
    <property type="project" value="TreeGrafter"/>
</dbReference>
<keyword evidence="5" id="KW-0997">Cell inner membrane</keyword>
<evidence type="ECO:0000313" key="15">
    <source>
        <dbReference type="EMBL" id="TYS60615.1"/>
    </source>
</evidence>
<keyword evidence="6 13" id="KW-0808">Transferase</keyword>
<evidence type="ECO:0000256" key="3">
    <source>
        <dbReference type="ARBA" id="ARBA00022458"/>
    </source>
</evidence>
<dbReference type="InterPro" id="IPR000794">
    <property type="entry name" value="Beta-ketoacyl_synthase"/>
</dbReference>
<keyword evidence="9" id="KW-0472">Membrane</keyword>
<evidence type="ECO:0000256" key="5">
    <source>
        <dbReference type="ARBA" id="ARBA00022519"/>
    </source>
</evidence>
<dbReference type="PANTHER" id="PTHR11712:SF352">
    <property type="entry name" value="3-OXOACYL-[ACYL-CARRIER-PROTEIN] SYNTHASE"/>
    <property type="match status" value="1"/>
</dbReference>
<dbReference type="EMBL" id="VTES01000006">
    <property type="protein sequence ID" value="TYS60615.1"/>
    <property type="molecule type" value="Genomic_DNA"/>
</dbReference>
<evidence type="ECO:0000259" key="14">
    <source>
        <dbReference type="PROSITE" id="PS52004"/>
    </source>
</evidence>
<dbReference type="GO" id="GO:0005886">
    <property type="term" value="C:plasma membrane"/>
    <property type="evidence" value="ECO:0007669"/>
    <property type="project" value="UniProtKB-SubCell"/>
</dbReference>
<comment type="similarity">
    <text evidence="2 13">Belongs to the thiolase-like superfamily. Beta-ketoacyl-ACP synthases family.</text>
</comment>
<dbReference type="PROSITE" id="PS52004">
    <property type="entry name" value="KS3_2"/>
    <property type="match status" value="1"/>
</dbReference>
<evidence type="ECO:0000256" key="9">
    <source>
        <dbReference type="ARBA" id="ARBA00023136"/>
    </source>
</evidence>
<keyword evidence="3" id="KW-0536">Nodulation</keyword>
<evidence type="ECO:0000256" key="8">
    <source>
        <dbReference type="ARBA" id="ARBA00022989"/>
    </source>
</evidence>
<evidence type="ECO:0000256" key="12">
    <source>
        <dbReference type="ARBA" id="ARBA00041756"/>
    </source>
</evidence>
<proteinExistence type="inferred from homology"/>
<gene>
    <name evidence="15" type="ORF">FZD47_20625</name>
</gene>
<evidence type="ECO:0000256" key="4">
    <source>
        <dbReference type="ARBA" id="ARBA00022475"/>
    </source>
</evidence>
<evidence type="ECO:0000256" key="6">
    <source>
        <dbReference type="ARBA" id="ARBA00022679"/>
    </source>
</evidence>
<protein>
    <recommendedName>
        <fullName evidence="11">Nodulation protein E</fullName>
    </recommendedName>
    <alternativeName>
        <fullName evidence="12">Host-specificity of nodulation protein B</fullName>
    </alternativeName>
</protein>
<dbReference type="PROSITE" id="PS00098">
    <property type="entry name" value="THIOLASE_1"/>
    <property type="match status" value="1"/>
</dbReference>
<dbReference type="AlphaFoldDB" id="A0A5D4SAE2"/>
<organism evidence="15 16">
    <name type="scientific">Bacillus infantis</name>
    <dbReference type="NCBI Taxonomy" id="324767"/>
    <lineage>
        <taxon>Bacteria</taxon>
        <taxon>Bacillati</taxon>
        <taxon>Bacillota</taxon>
        <taxon>Bacilli</taxon>
        <taxon>Bacillales</taxon>
        <taxon>Bacillaceae</taxon>
        <taxon>Bacillus</taxon>
    </lineage>
</organism>
<dbReference type="PANTHER" id="PTHR11712">
    <property type="entry name" value="POLYKETIDE SYNTHASE-RELATED"/>
    <property type="match status" value="1"/>
</dbReference>
<dbReference type="GO" id="GO:0006633">
    <property type="term" value="P:fatty acid biosynthetic process"/>
    <property type="evidence" value="ECO:0007669"/>
    <property type="project" value="TreeGrafter"/>
</dbReference>
<comment type="subcellular location">
    <subcellularLocation>
        <location evidence="1">Cell inner membrane</location>
    </subcellularLocation>
</comment>
<dbReference type="Gene3D" id="3.40.47.10">
    <property type="match status" value="1"/>
</dbReference>
<dbReference type="Proteomes" id="UP000323732">
    <property type="component" value="Unassembled WGS sequence"/>
</dbReference>
<dbReference type="InterPro" id="IPR014030">
    <property type="entry name" value="Ketoacyl_synth_N"/>
</dbReference>
<accession>A0A5D4SAE2</accession>